<dbReference type="KEGG" id="svt:SVTN_40685"/>
<reference evidence="1 2" key="1">
    <citation type="submission" date="2014-12" db="EMBL/GenBank/DDBJ databases">
        <title>Complete genome sequence of Streptomyces vietnamensis strain GIMV4.0001, a genetic manipulable producer of the benzoisochromanequinone antibiotic granaticin.</title>
        <authorList>
            <person name="Deng M.R."/>
            <person name="Guo J."/>
            <person name="Ma L.Y."/>
            <person name="Feng G.D."/>
            <person name="Mo C.Y."/>
            <person name="Zhu H.H."/>
        </authorList>
    </citation>
    <scope>NUCLEOTIDE SEQUENCE [LARGE SCALE GENOMIC DNA]</scope>
    <source>
        <strain evidence="2">GIMV4.0001</strain>
        <plasmid evidence="1 2">pSVL1</plasmid>
    </source>
</reference>
<dbReference type="AlphaFoldDB" id="A0A0B5ILH4"/>
<gene>
    <name evidence="1" type="ORF">SVTN_40685</name>
</gene>
<dbReference type="EMBL" id="CP010408">
    <property type="protein sequence ID" value="AJF70478.1"/>
    <property type="molecule type" value="Genomic_DNA"/>
</dbReference>
<dbReference type="Proteomes" id="UP000031774">
    <property type="component" value="Plasmid pSVL1"/>
</dbReference>
<dbReference type="RefSeq" id="WP_041134946.1">
    <property type="nucleotide sequence ID" value="NZ_CP010408.1"/>
</dbReference>
<sequence>MTNRMEPTEGDLLLAELAALGRHAFPGEEGGMTFLIMAADPGAPDDEDAAYGVLHVLMHAGERADRPAADHREPWSAYLHAADGTYLTTLVNGSPTPLDAVADAARCAREVTERLSRRRRGNFPPVARRFCTF</sequence>
<dbReference type="HOGENOM" id="CLU_1905671_0_0_11"/>
<name>A0A0B5ILH4_9ACTN</name>
<keyword evidence="1" id="KW-0614">Plasmid</keyword>
<evidence type="ECO:0000313" key="1">
    <source>
        <dbReference type="EMBL" id="AJF70478.1"/>
    </source>
</evidence>
<keyword evidence="2" id="KW-1185">Reference proteome</keyword>
<organism evidence="1 2">
    <name type="scientific">Streptomyces vietnamensis</name>
    <dbReference type="NCBI Taxonomy" id="362257"/>
    <lineage>
        <taxon>Bacteria</taxon>
        <taxon>Bacillati</taxon>
        <taxon>Actinomycetota</taxon>
        <taxon>Actinomycetes</taxon>
        <taxon>Kitasatosporales</taxon>
        <taxon>Streptomycetaceae</taxon>
        <taxon>Streptomyces</taxon>
    </lineage>
</organism>
<geneLocation type="plasmid" evidence="1 2">
    <name>pSVL1</name>
</geneLocation>
<accession>A0A0B5ILH4</accession>
<protein>
    <submittedName>
        <fullName evidence="1">Uncharacterized protein</fullName>
    </submittedName>
</protein>
<proteinExistence type="predicted"/>
<evidence type="ECO:0000313" key="2">
    <source>
        <dbReference type="Proteomes" id="UP000031774"/>
    </source>
</evidence>